<dbReference type="Pfam" id="PF07654">
    <property type="entry name" value="C1-set"/>
    <property type="match status" value="1"/>
</dbReference>
<proteinExistence type="inferred from homology"/>
<name>A0ABN9LUQ3_9NEOB</name>
<dbReference type="PANTHER" id="PTHR16675">
    <property type="entry name" value="MHC CLASS I-RELATED"/>
    <property type="match status" value="1"/>
</dbReference>
<accession>A0ABN9LUQ3</accession>
<keyword evidence="5" id="KW-1185">Reference proteome</keyword>
<dbReference type="EMBL" id="CAUEEQ010033074">
    <property type="protein sequence ID" value="CAJ0951317.1"/>
    <property type="molecule type" value="Genomic_DNA"/>
</dbReference>
<evidence type="ECO:0000259" key="3">
    <source>
        <dbReference type="PROSITE" id="PS50835"/>
    </source>
</evidence>
<dbReference type="Gene3D" id="3.30.500.10">
    <property type="entry name" value="MHC class I-like antigen recognition-like"/>
    <property type="match status" value="1"/>
</dbReference>
<comment type="caution">
    <text evidence="4">The sequence shown here is derived from an EMBL/GenBank/DDBJ whole genome shotgun (WGS) entry which is preliminary data.</text>
</comment>
<evidence type="ECO:0000256" key="2">
    <source>
        <dbReference type="RuleBase" id="RU004439"/>
    </source>
</evidence>
<reference evidence="4" key="1">
    <citation type="submission" date="2023-07" db="EMBL/GenBank/DDBJ databases">
        <authorList>
            <person name="Stuckert A."/>
        </authorList>
    </citation>
    <scope>NUCLEOTIDE SEQUENCE</scope>
</reference>
<gene>
    <name evidence="4" type="ORF">RIMI_LOCUS13399761</name>
</gene>
<dbReference type="InterPro" id="IPR050208">
    <property type="entry name" value="MHC_class-I_related"/>
</dbReference>
<dbReference type="SUPFAM" id="SSF48726">
    <property type="entry name" value="Immunoglobulin"/>
    <property type="match status" value="1"/>
</dbReference>
<dbReference type="InterPro" id="IPR037055">
    <property type="entry name" value="MHC_I-like_Ag-recog_sf"/>
</dbReference>
<dbReference type="PROSITE" id="PS00290">
    <property type="entry name" value="IG_MHC"/>
    <property type="match status" value="1"/>
</dbReference>
<evidence type="ECO:0000256" key="1">
    <source>
        <dbReference type="ARBA" id="ARBA00023180"/>
    </source>
</evidence>
<protein>
    <recommendedName>
        <fullName evidence="3">Ig-like domain-containing protein</fullName>
    </recommendedName>
</protein>
<comment type="similarity">
    <text evidence="2">Belongs to the MHC class I family.</text>
</comment>
<sequence>MLFSSDTGRVIPVAQWMKENEGPKGWEHETWFSKNIETLFKLEVNLWKKRFNHTEGFHFLQVSLSCEIQDDGSTMGGVQIRYDGREYLYLDIERGSFIPTMADARIVTQRWSSPDVRLGEMAKIYLETECVTKLKRFAEHGREVLERRVRPQVKVSGQEKGDAMMLHCQVYGFHPRPVDVKWMNREDEVHSYETTNVLPNPDGTYQIRVSTEVTPKDGDSYSCYVDHSSLEEPLLVQWGEDEEEEEEEGVRTATANCFLDRGLGRTVPNLLSPVDPESTTFTQCAVMDT</sequence>
<dbReference type="InterPro" id="IPR011161">
    <property type="entry name" value="MHC_I-like_Ag-recog"/>
</dbReference>
<dbReference type="InterPro" id="IPR007110">
    <property type="entry name" value="Ig-like_dom"/>
</dbReference>
<evidence type="ECO:0000313" key="5">
    <source>
        <dbReference type="Proteomes" id="UP001176940"/>
    </source>
</evidence>
<organism evidence="4 5">
    <name type="scientific">Ranitomeya imitator</name>
    <name type="common">mimic poison frog</name>
    <dbReference type="NCBI Taxonomy" id="111125"/>
    <lineage>
        <taxon>Eukaryota</taxon>
        <taxon>Metazoa</taxon>
        <taxon>Chordata</taxon>
        <taxon>Craniata</taxon>
        <taxon>Vertebrata</taxon>
        <taxon>Euteleostomi</taxon>
        <taxon>Amphibia</taxon>
        <taxon>Batrachia</taxon>
        <taxon>Anura</taxon>
        <taxon>Neobatrachia</taxon>
        <taxon>Hyloidea</taxon>
        <taxon>Dendrobatidae</taxon>
        <taxon>Dendrobatinae</taxon>
        <taxon>Ranitomeya</taxon>
    </lineage>
</organism>
<keyword evidence="1" id="KW-0325">Glycoprotein</keyword>
<dbReference type="PRINTS" id="PR01638">
    <property type="entry name" value="MHCCLASSI"/>
</dbReference>
<dbReference type="InterPro" id="IPR036179">
    <property type="entry name" value="Ig-like_dom_sf"/>
</dbReference>
<dbReference type="PANTHER" id="PTHR16675:SF286">
    <property type="entry name" value="MHC CLASS I ANTIGEN"/>
    <property type="match status" value="1"/>
</dbReference>
<dbReference type="Pfam" id="PF00129">
    <property type="entry name" value="MHC_I"/>
    <property type="match status" value="1"/>
</dbReference>
<dbReference type="SUPFAM" id="SSF54452">
    <property type="entry name" value="MHC antigen-recognition domain"/>
    <property type="match status" value="1"/>
</dbReference>
<dbReference type="InterPro" id="IPR003006">
    <property type="entry name" value="Ig/MHC_CS"/>
</dbReference>
<dbReference type="InterPro" id="IPR011162">
    <property type="entry name" value="MHC_I/II-like_Ag-recog"/>
</dbReference>
<dbReference type="InterPro" id="IPR003597">
    <property type="entry name" value="Ig_C1-set"/>
</dbReference>
<dbReference type="InterPro" id="IPR001039">
    <property type="entry name" value="MHC_I_a_a1/a2"/>
</dbReference>
<dbReference type="SMART" id="SM00407">
    <property type="entry name" value="IGc1"/>
    <property type="match status" value="1"/>
</dbReference>
<evidence type="ECO:0000313" key="4">
    <source>
        <dbReference type="EMBL" id="CAJ0951317.1"/>
    </source>
</evidence>
<dbReference type="Proteomes" id="UP001176940">
    <property type="component" value="Unassembled WGS sequence"/>
</dbReference>
<dbReference type="InterPro" id="IPR013783">
    <property type="entry name" value="Ig-like_fold"/>
</dbReference>
<feature type="domain" description="Ig-like" evidence="3">
    <location>
        <begin position="151"/>
        <end position="237"/>
    </location>
</feature>
<dbReference type="Gene3D" id="2.60.40.10">
    <property type="entry name" value="Immunoglobulins"/>
    <property type="match status" value="1"/>
</dbReference>
<dbReference type="PROSITE" id="PS50835">
    <property type="entry name" value="IG_LIKE"/>
    <property type="match status" value="1"/>
</dbReference>